<feature type="binding site" evidence="6">
    <location>
        <position position="85"/>
    </location>
    <ligand>
        <name>S-adenosyl-L-methionine</name>
        <dbReference type="ChEBI" id="CHEBI:59789"/>
    </ligand>
</feature>
<dbReference type="AlphaFoldDB" id="A0A8J7U270"/>
<keyword evidence="1 6" id="KW-0963">Cytoplasm</keyword>
<dbReference type="PANTHER" id="PTHR31760:SF0">
    <property type="entry name" value="S-ADENOSYL-L-METHIONINE-DEPENDENT METHYLTRANSFERASES SUPERFAMILY PROTEIN"/>
    <property type="match status" value="1"/>
</dbReference>
<evidence type="ECO:0000313" key="7">
    <source>
        <dbReference type="EMBL" id="MBO1316963.1"/>
    </source>
</evidence>
<evidence type="ECO:0000256" key="4">
    <source>
        <dbReference type="ARBA" id="ARBA00022679"/>
    </source>
</evidence>
<dbReference type="HAMAP" id="MF_00074">
    <property type="entry name" value="16SrRNA_methyltr_G"/>
    <property type="match status" value="1"/>
</dbReference>
<feature type="binding site" evidence="6">
    <location>
        <position position="144"/>
    </location>
    <ligand>
        <name>S-adenosyl-L-methionine</name>
        <dbReference type="ChEBI" id="CHEBI:59789"/>
    </ligand>
</feature>
<comment type="subcellular location">
    <subcellularLocation>
        <location evidence="6">Cytoplasm</location>
    </subcellularLocation>
</comment>
<dbReference type="PIRSF" id="PIRSF003078">
    <property type="entry name" value="GidB"/>
    <property type="match status" value="1"/>
</dbReference>
<organism evidence="7 8">
    <name type="scientific">Acanthopleuribacter pedis</name>
    <dbReference type="NCBI Taxonomy" id="442870"/>
    <lineage>
        <taxon>Bacteria</taxon>
        <taxon>Pseudomonadati</taxon>
        <taxon>Acidobacteriota</taxon>
        <taxon>Holophagae</taxon>
        <taxon>Acanthopleuribacterales</taxon>
        <taxon>Acanthopleuribacteraceae</taxon>
        <taxon>Acanthopleuribacter</taxon>
    </lineage>
</organism>
<keyword evidence="3 6" id="KW-0489">Methyltransferase</keyword>
<dbReference type="SUPFAM" id="SSF53335">
    <property type="entry name" value="S-adenosyl-L-methionine-dependent methyltransferases"/>
    <property type="match status" value="1"/>
</dbReference>
<comment type="similarity">
    <text evidence="6">Belongs to the methyltransferase superfamily. RNA methyltransferase RsmG family.</text>
</comment>
<evidence type="ECO:0000313" key="8">
    <source>
        <dbReference type="Proteomes" id="UP000664417"/>
    </source>
</evidence>
<feature type="binding site" evidence="6">
    <location>
        <position position="80"/>
    </location>
    <ligand>
        <name>S-adenosyl-L-methionine</name>
        <dbReference type="ChEBI" id="CHEBI:59789"/>
    </ligand>
</feature>
<feature type="binding site" evidence="6">
    <location>
        <begin position="103"/>
        <end position="105"/>
    </location>
    <ligand>
        <name>S-adenosyl-L-methionine</name>
        <dbReference type="ChEBI" id="CHEBI:59789"/>
    </ligand>
</feature>
<dbReference type="EC" id="2.1.1.-" evidence="6"/>
<name>A0A8J7U270_9BACT</name>
<evidence type="ECO:0000256" key="2">
    <source>
        <dbReference type="ARBA" id="ARBA00022552"/>
    </source>
</evidence>
<comment type="function">
    <text evidence="6">Specifically methylates the N7 position of a guanine in 16S rRNA.</text>
</comment>
<dbReference type="GO" id="GO:0070043">
    <property type="term" value="F:rRNA (guanine-N7-)-methyltransferase activity"/>
    <property type="evidence" value="ECO:0007669"/>
    <property type="project" value="UniProtKB-UniRule"/>
</dbReference>
<comment type="caution">
    <text evidence="7">The sequence shown here is derived from an EMBL/GenBank/DDBJ whole genome shotgun (WGS) entry which is preliminary data.</text>
</comment>
<evidence type="ECO:0000256" key="6">
    <source>
        <dbReference type="HAMAP-Rule" id="MF_00074"/>
    </source>
</evidence>
<keyword evidence="2 6" id="KW-0698">rRNA processing</keyword>
<accession>A0A8J7U270</accession>
<dbReference type="InterPro" id="IPR029063">
    <property type="entry name" value="SAM-dependent_MTases_sf"/>
</dbReference>
<proteinExistence type="inferred from homology"/>
<comment type="caution">
    <text evidence="6">Lacks conserved residue(s) required for the propagation of feature annotation.</text>
</comment>
<keyword evidence="4 6" id="KW-0808">Transferase</keyword>
<protein>
    <recommendedName>
        <fullName evidence="6">Ribosomal RNA small subunit methyltransferase G</fullName>
        <ecNumber evidence="6">2.1.1.-</ecNumber>
    </recommendedName>
    <alternativeName>
        <fullName evidence="6">16S rRNA 7-methylguanosine methyltransferase</fullName>
        <shortName evidence="6">16S rRNA m7G methyltransferase</shortName>
    </alternativeName>
</protein>
<evidence type="ECO:0000256" key="1">
    <source>
        <dbReference type="ARBA" id="ARBA00022490"/>
    </source>
</evidence>
<dbReference type="InterPro" id="IPR003682">
    <property type="entry name" value="rRNA_ssu_MeTfrase_G"/>
</dbReference>
<evidence type="ECO:0000256" key="3">
    <source>
        <dbReference type="ARBA" id="ARBA00022603"/>
    </source>
</evidence>
<keyword evidence="5 6" id="KW-0949">S-adenosyl-L-methionine</keyword>
<dbReference type="GO" id="GO:0005829">
    <property type="term" value="C:cytosol"/>
    <property type="evidence" value="ECO:0007669"/>
    <property type="project" value="TreeGrafter"/>
</dbReference>
<dbReference type="PANTHER" id="PTHR31760">
    <property type="entry name" value="S-ADENOSYL-L-METHIONINE-DEPENDENT METHYLTRANSFERASES SUPERFAMILY PROTEIN"/>
    <property type="match status" value="1"/>
</dbReference>
<gene>
    <name evidence="6" type="primary">rsmG</name>
    <name evidence="7" type="ORF">J3U88_00725</name>
</gene>
<keyword evidence="8" id="KW-1185">Reference proteome</keyword>
<dbReference type="Proteomes" id="UP000664417">
    <property type="component" value="Unassembled WGS sequence"/>
</dbReference>
<reference evidence="7" key="1">
    <citation type="submission" date="2021-03" db="EMBL/GenBank/DDBJ databases">
        <authorList>
            <person name="Wang G."/>
        </authorList>
    </citation>
    <scope>NUCLEOTIDE SEQUENCE</scope>
    <source>
        <strain evidence="7">KCTC 12899</strain>
    </source>
</reference>
<evidence type="ECO:0000256" key="5">
    <source>
        <dbReference type="ARBA" id="ARBA00022691"/>
    </source>
</evidence>
<dbReference type="EMBL" id="JAFREP010000001">
    <property type="protein sequence ID" value="MBO1316963.1"/>
    <property type="molecule type" value="Genomic_DNA"/>
</dbReference>
<dbReference type="Pfam" id="PF02527">
    <property type="entry name" value="GidB"/>
    <property type="match status" value="1"/>
</dbReference>
<dbReference type="Gene3D" id="3.40.50.150">
    <property type="entry name" value="Vaccinia Virus protein VP39"/>
    <property type="match status" value="1"/>
</dbReference>
<sequence>MAPDWENLLEDYDTDLADLGVAVFAFDGLVAYLEMVWEENQRINLFSRKMEPRVLIEAHLLDSLAALPFLPDVAAVADLGTGGGFPAIPLALCRPQTRFFLFEKSPQKNRSLRRFESLPLKLEVMGAIPEDGVLPKAVKLVTARAFKPIGTMLHLTRPFYEKGGRYMLHKARREKIDSELAACGADVKARIQALKTYGGAEERHLVWIND</sequence>